<keyword evidence="3 6" id="KW-0812">Transmembrane</keyword>
<dbReference type="AlphaFoldDB" id="A0A5K3FWW5"/>
<comment type="similarity">
    <text evidence="2 6">Belongs to the MIP/aquaporin (TC 1.A.8) family.</text>
</comment>
<dbReference type="PANTHER" id="PTHR19139">
    <property type="entry name" value="AQUAPORIN TRANSPORTER"/>
    <property type="match status" value="1"/>
</dbReference>
<dbReference type="Gene3D" id="1.20.1080.10">
    <property type="entry name" value="Glycerol uptake facilitator protein"/>
    <property type="match status" value="1"/>
</dbReference>
<sequence>MAKCNVMLLWKLFQTFMAEVLASGLAHLFCFLLDINTPNLPIVAGFIAGASVYLGIWCSFSTSGAQINPVVTLAVVITRRLHPLYAPVYLAGEFVGTIGAMGIAWSISPFKGQAPGTYGMTLPGKEVTSLVAVCTEGVSTFILVIVILASLDELRPKEWRPEHGAPFPLAVMLALTISVILTLPISGASMNPIRSISAAIIQGNYDRQWIYFVGPIMGTIVACALYELVICPHASLRRTRICFCSRKFDRKDSYELNNVAISDSPTT</sequence>
<dbReference type="SUPFAM" id="SSF81338">
    <property type="entry name" value="Aquaporin-like"/>
    <property type="match status" value="1"/>
</dbReference>
<dbReference type="GO" id="GO:0005886">
    <property type="term" value="C:plasma membrane"/>
    <property type="evidence" value="ECO:0007669"/>
    <property type="project" value="TreeGrafter"/>
</dbReference>
<dbReference type="InterPro" id="IPR000425">
    <property type="entry name" value="MIP"/>
</dbReference>
<comment type="subcellular location">
    <subcellularLocation>
        <location evidence="1">Membrane</location>
        <topology evidence="1">Multi-pass membrane protein</topology>
    </subcellularLocation>
</comment>
<proteinExistence type="inferred from homology"/>
<keyword evidence="5 7" id="KW-0472">Membrane</keyword>
<keyword evidence="6" id="KW-0813">Transport</keyword>
<dbReference type="GO" id="GO:0015250">
    <property type="term" value="F:water channel activity"/>
    <property type="evidence" value="ECO:0007669"/>
    <property type="project" value="TreeGrafter"/>
</dbReference>
<dbReference type="WBParaSite" id="MCU_011345-RA">
    <property type="protein sequence ID" value="MCU_011345-RA"/>
    <property type="gene ID" value="MCU_011345"/>
</dbReference>
<feature type="transmembrane region" description="Helical" evidence="7">
    <location>
        <begin position="169"/>
        <end position="189"/>
    </location>
</feature>
<evidence type="ECO:0000256" key="1">
    <source>
        <dbReference type="ARBA" id="ARBA00004141"/>
    </source>
</evidence>
<dbReference type="PANTHER" id="PTHR19139:SF199">
    <property type="entry name" value="MIP17260P"/>
    <property type="match status" value="1"/>
</dbReference>
<reference evidence="8" key="1">
    <citation type="submission" date="2019-11" db="UniProtKB">
        <authorList>
            <consortium name="WormBaseParasite"/>
        </authorList>
    </citation>
    <scope>IDENTIFICATION</scope>
</reference>
<evidence type="ECO:0000256" key="4">
    <source>
        <dbReference type="ARBA" id="ARBA00022989"/>
    </source>
</evidence>
<name>A0A5K3FWW5_MESCO</name>
<dbReference type="Pfam" id="PF00230">
    <property type="entry name" value="MIP"/>
    <property type="match status" value="1"/>
</dbReference>
<evidence type="ECO:0000256" key="3">
    <source>
        <dbReference type="ARBA" id="ARBA00022692"/>
    </source>
</evidence>
<feature type="transmembrane region" description="Helical" evidence="7">
    <location>
        <begin position="84"/>
        <end position="107"/>
    </location>
</feature>
<dbReference type="InterPro" id="IPR023271">
    <property type="entry name" value="Aquaporin-like"/>
</dbReference>
<feature type="transmembrane region" description="Helical" evidence="7">
    <location>
        <begin position="209"/>
        <end position="230"/>
    </location>
</feature>
<accession>A0A5K3FWW5</accession>
<feature type="transmembrane region" description="Helical" evidence="7">
    <location>
        <begin position="127"/>
        <end position="149"/>
    </location>
</feature>
<dbReference type="PRINTS" id="PR00783">
    <property type="entry name" value="MINTRINSICP"/>
</dbReference>
<evidence type="ECO:0000256" key="2">
    <source>
        <dbReference type="ARBA" id="ARBA00006175"/>
    </source>
</evidence>
<organism evidence="8">
    <name type="scientific">Mesocestoides corti</name>
    <name type="common">Flatworm</name>
    <dbReference type="NCBI Taxonomy" id="53468"/>
    <lineage>
        <taxon>Eukaryota</taxon>
        <taxon>Metazoa</taxon>
        <taxon>Spiralia</taxon>
        <taxon>Lophotrochozoa</taxon>
        <taxon>Platyhelminthes</taxon>
        <taxon>Cestoda</taxon>
        <taxon>Eucestoda</taxon>
        <taxon>Cyclophyllidea</taxon>
        <taxon>Mesocestoididae</taxon>
        <taxon>Mesocestoides</taxon>
    </lineage>
</organism>
<evidence type="ECO:0000313" key="8">
    <source>
        <dbReference type="WBParaSite" id="MCU_011345-RA"/>
    </source>
</evidence>
<feature type="transmembrane region" description="Helical" evidence="7">
    <location>
        <begin position="12"/>
        <end position="35"/>
    </location>
</feature>
<protein>
    <submittedName>
        <fullName evidence="8">Aquaporin</fullName>
    </submittedName>
</protein>
<evidence type="ECO:0000256" key="7">
    <source>
        <dbReference type="SAM" id="Phobius"/>
    </source>
</evidence>
<feature type="transmembrane region" description="Helical" evidence="7">
    <location>
        <begin position="41"/>
        <end position="63"/>
    </location>
</feature>
<dbReference type="InterPro" id="IPR034294">
    <property type="entry name" value="Aquaporin_transptr"/>
</dbReference>
<evidence type="ECO:0000256" key="5">
    <source>
        <dbReference type="ARBA" id="ARBA00023136"/>
    </source>
</evidence>
<keyword evidence="4 7" id="KW-1133">Transmembrane helix</keyword>
<evidence type="ECO:0000256" key="6">
    <source>
        <dbReference type="RuleBase" id="RU000477"/>
    </source>
</evidence>